<gene>
    <name evidence="9 13" type="primary">xerC</name>
    <name evidence="13" type="ORF">GCM10025883_22310</name>
</gene>
<keyword evidence="2 9" id="KW-0963">Cytoplasm</keyword>
<comment type="subcellular location">
    <subcellularLocation>
        <location evidence="1 9">Cytoplasm</location>
    </subcellularLocation>
</comment>
<reference evidence="14" key="1">
    <citation type="journal article" date="2019" name="Int. J. Syst. Evol. Microbiol.">
        <title>The Global Catalogue of Microorganisms (GCM) 10K type strain sequencing project: providing services to taxonomists for standard genome sequencing and annotation.</title>
        <authorList>
            <consortium name="The Broad Institute Genomics Platform"/>
            <consortium name="The Broad Institute Genome Sequencing Center for Infectious Disease"/>
            <person name="Wu L."/>
            <person name="Ma J."/>
        </authorList>
    </citation>
    <scope>NUCLEOTIDE SEQUENCE [LARGE SCALE GENOMIC DNA]</scope>
    <source>
        <strain evidence="14">NBRC 113072</strain>
    </source>
</reference>
<dbReference type="PROSITE" id="PS51898">
    <property type="entry name" value="TYR_RECOMBINASE"/>
    <property type="match status" value="1"/>
</dbReference>
<dbReference type="InterPro" id="IPR023009">
    <property type="entry name" value="Tyrosine_recombinase_XerC/XerD"/>
</dbReference>
<evidence type="ECO:0000313" key="14">
    <source>
        <dbReference type="Proteomes" id="UP001157126"/>
    </source>
</evidence>
<comment type="similarity">
    <text evidence="9">Belongs to the 'phage' integrase family. XerC subfamily.</text>
</comment>
<feature type="active site" evidence="9">
    <location>
        <position position="237"/>
    </location>
</feature>
<evidence type="ECO:0000259" key="11">
    <source>
        <dbReference type="PROSITE" id="PS51898"/>
    </source>
</evidence>
<dbReference type="EMBL" id="BSUO01000001">
    <property type="protein sequence ID" value="GMA40186.1"/>
    <property type="molecule type" value="Genomic_DNA"/>
</dbReference>
<protein>
    <recommendedName>
        <fullName evidence="9">Tyrosine recombinase XerC</fullName>
    </recommendedName>
</protein>
<dbReference type="InterPro" id="IPR011010">
    <property type="entry name" value="DNA_brk_join_enz"/>
</dbReference>
<keyword evidence="8 9" id="KW-0131">Cell cycle</keyword>
<keyword evidence="6 9" id="KW-0238">DNA-binding</keyword>
<dbReference type="SUPFAM" id="SSF56349">
    <property type="entry name" value="DNA breaking-rejoining enzymes"/>
    <property type="match status" value="1"/>
</dbReference>
<dbReference type="Pfam" id="PF02899">
    <property type="entry name" value="Phage_int_SAM_1"/>
    <property type="match status" value="1"/>
</dbReference>
<evidence type="ECO:0000259" key="12">
    <source>
        <dbReference type="PROSITE" id="PS51900"/>
    </source>
</evidence>
<name>A0ABQ6IT13_9MICO</name>
<feature type="active site" evidence="9">
    <location>
        <position position="334"/>
    </location>
</feature>
<comment type="function">
    <text evidence="9">Site-specific tyrosine recombinase, which acts by catalyzing the cutting and rejoining of the recombining DNA molecules. The XerC-XerD complex is essential to convert dimers of the bacterial chromosome into monomers to permit their segregation at cell division. It also contributes to the segregational stability of plasmids.</text>
</comment>
<dbReference type="SUPFAM" id="SSF47823">
    <property type="entry name" value="lambda integrase-like, N-terminal domain"/>
    <property type="match status" value="1"/>
</dbReference>
<dbReference type="PANTHER" id="PTHR30349:SF77">
    <property type="entry name" value="TYROSINE RECOMBINASE XERC"/>
    <property type="match status" value="1"/>
</dbReference>
<evidence type="ECO:0000256" key="7">
    <source>
        <dbReference type="ARBA" id="ARBA00023172"/>
    </source>
</evidence>
<dbReference type="InterPro" id="IPR050090">
    <property type="entry name" value="Tyrosine_recombinase_XerCD"/>
</dbReference>
<dbReference type="HAMAP" id="MF_01808">
    <property type="entry name" value="Recomb_XerC_XerD"/>
    <property type="match status" value="1"/>
</dbReference>
<sequence length="385" mass="40837">MSVLRPTGRPAAGARGPLGAAPPVRRLGITGPAWNGGDMATTPDERVLDLFARHLDAERGRSVHTIRGYRSDLQSLLTFARAQTGTEHGLSALTLPVLRGWLAAGAERGDSRSTTARRAAAARAFSRWAVRDGHLPTDVAARLVSPKRGRSLPGVLRADQVETLLAGEPTRSGRTPTVPSATVPAAQAPDVDRETATATGTHTGPDTGADTDADPQDRAVALRDRAVLEVLYATGCRVGELVALDVDDVDLDERVAHVVGKGDKERVVPFGIPARDAIRAWLVHGRPVLAGTTSRAALFLGVRGGRLDARRVREVVHEATAAAGVPDLSPHGLRHSAATHLLEGGADLRTVQELLGHASLTTTQIYTHVSTDRLRRSYTQAHPRA</sequence>
<feature type="active site" description="O-(3'-phospho-DNA)-tyrosine intermediate" evidence="9">
    <location>
        <position position="366"/>
    </location>
</feature>
<evidence type="ECO:0000256" key="6">
    <source>
        <dbReference type="ARBA" id="ARBA00023125"/>
    </source>
</evidence>
<proteinExistence type="inferred from homology"/>
<evidence type="ECO:0000256" key="5">
    <source>
        <dbReference type="ARBA" id="ARBA00022908"/>
    </source>
</evidence>
<dbReference type="Gene3D" id="1.10.150.130">
    <property type="match status" value="1"/>
</dbReference>
<evidence type="ECO:0000256" key="4">
    <source>
        <dbReference type="ARBA" id="ARBA00022829"/>
    </source>
</evidence>
<feature type="active site" evidence="9">
    <location>
        <position position="331"/>
    </location>
</feature>
<feature type="active site" evidence="9">
    <location>
        <position position="357"/>
    </location>
</feature>
<evidence type="ECO:0000256" key="2">
    <source>
        <dbReference type="ARBA" id="ARBA00022490"/>
    </source>
</evidence>
<keyword evidence="5 9" id="KW-0229">DNA integration</keyword>
<evidence type="ECO:0000256" key="1">
    <source>
        <dbReference type="ARBA" id="ARBA00004496"/>
    </source>
</evidence>
<dbReference type="Gene3D" id="1.10.443.10">
    <property type="entry name" value="Intergrase catalytic core"/>
    <property type="match status" value="1"/>
</dbReference>
<dbReference type="InterPro" id="IPR002104">
    <property type="entry name" value="Integrase_catalytic"/>
</dbReference>
<feature type="compositionally biased region" description="Low complexity" evidence="10">
    <location>
        <begin position="196"/>
        <end position="208"/>
    </location>
</feature>
<feature type="domain" description="Tyr recombinase" evidence="11">
    <location>
        <begin position="193"/>
        <end position="379"/>
    </location>
</feature>
<comment type="caution">
    <text evidence="13">The sequence shown here is derived from an EMBL/GenBank/DDBJ whole genome shotgun (WGS) entry which is preliminary data.</text>
</comment>
<evidence type="ECO:0000256" key="10">
    <source>
        <dbReference type="SAM" id="MobiDB-lite"/>
    </source>
</evidence>
<feature type="region of interest" description="Disordered" evidence="10">
    <location>
        <begin position="1"/>
        <end position="25"/>
    </location>
</feature>
<dbReference type="PROSITE" id="PS51900">
    <property type="entry name" value="CB"/>
    <property type="match status" value="1"/>
</dbReference>
<dbReference type="InterPro" id="IPR004107">
    <property type="entry name" value="Integrase_SAM-like_N"/>
</dbReference>
<dbReference type="CDD" id="cd00798">
    <property type="entry name" value="INT_XerDC_C"/>
    <property type="match status" value="1"/>
</dbReference>
<dbReference type="InterPro" id="IPR010998">
    <property type="entry name" value="Integrase_recombinase_N"/>
</dbReference>
<feature type="domain" description="Core-binding (CB)" evidence="12">
    <location>
        <begin position="42"/>
        <end position="130"/>
    </location>
</feature>
<organism evidence="13 14">
    <name type="scientific">Mobilicoccus caccae</name>
    <dbReference type="NCBI Taxonomy" id="1859295"/>
    <lineage>
        <taxon>Bacteria</taxon>
        <taxon>Bacillati</taxon>
        <taxon>Actinomycetota</taxon>
        <taxon>Actinomycetes</taxon>
        <taxon>Micrococcales</taxon>
        <taxon>Dermatophilaceae</taxon>
        <taxon>Mobilicoccus</taxon>
    </lineage>
</organism>
<keyword evidence="4 9" id="KW-0159">Chromosome partition</keyword>
<dbReference type="InterPro" id="IPR013762">
    <property type="entry name" value="Integrase-like_cat_sf"/>
</dbReference>
<feature type="region of interest" description="Disordered" evidence="10">
    <location>
        <begin position="166"/>
        <end position="214"/>
    </location>
</feature>
<feature type="active site" evidence="9">
    <location>
        <position position="261"/>
    </location>
</feature>
<keyword evidence="14" id="KW-1185">Reference proteome</keyword>
<keyword evidence="3 9" id="KW-0132">Cell division</keyword>
<dbReference type="PANTHER" id="PTHR30349">
    <property type="entry name" value="PHAGE INTEGRASE-RELATED"/>
    <property type="match status" value="1"/>
</dbReference>
<evidence type="ECO:0000313" key="13">
    <source>
        <dbReference type="EMBL" id="GMA40186.1"/>
    </source>
</evidence>
<evidence type="ECO:0000256" key="8">
    <source>
        <dbReference type="ARBA" id="ARBA00023306"/>
    </source>
</evidence>
<comment type="subunit">
    <text evidence="9">Forms a cyclic heterotetrameric complex composed of two molecules of XerC and two molecules of XerD.</text>
</comment>
<keyword evidence="7 9" id="KW-0233">DNA recombination</keyword>
<dbReference type="RefSeq" id="WP_284303928.1">
    <property type="nucleotide sequence ID" value="NZ_BSUO01000001.1"/>
</dbReference>
<evidence type="ECO:0000256" key="9">
    <source>
        <dbReference type="HAMAP-Rule" id="MF_01808"/>
    </source>
</evidence>
<accession>A0ABQ6IT13</accession>
<dbReference type="InterPro" id="IPR044068">
    <property type="entry name" value="CB"/>
</dbReference>
<dbReference type="Pfam" id="PF00589">
    <property type="entry name" value="Phage_integrase"/>
    <property type="match status" value="1"/>
</dbReference>
<dbReference type="Proteomes" id="UP001157126">
    <property type="component" value="Unassembled WGS sequence"/>
</dbReference>
<evidence type="ECO:0000256" key="3">
    <source>
        <dbReference type="ARBA" id="ARBA00022618"/>
    </source>
</evidence>